<evidence type="ECO:0000256" key="7">
    <source>
        <dbReference type="RuleBase" id="RU361259"/>
    </source>
</evidence>
<feature type="domain" description="Nucleotidyl transferase" evidence="8">
    <location>
        <begin position="13"/>
        <end position="268"/>
    </location>
</feature>
<dbReference type="GO" id="GO:0003983">
    <property type="term" value="F:UTP:glucose-1-phosphate uridylyltransferase activity"/>
    <property type="evidence" value="ECO:0007669"/>
    <property type="project" value="UniProtKB-EC"/>
</dbReference>
<dbReference type="GO" id="GO:0006011">
    <property type="term" value="P:UDP-alpha-D-glucose metabolic process"/>
    <property type="evidence" value="ECO:0007669"/>
    <property type="project" value="InterPro"/>
</dbReference>
<evidence type="ECO:0000256" key="6">
    <source>
        <dbReference type="ARBA" id="ARBA00048128"/>
    </source>
</evidence>
<dbReference type="CDD" id="cd02541">
    <property type="entry name" value="UGPase_prokaryotic"/>
    <property type="match status" value="1"/>
</dbReference>
<evidence type="ECO:0000313" key="10">
    <source>
        <dbReference type="Proteomes" id="UP000287447"/>
    </source>
</evidence>
<comment type="similarity">
    <text evidence="1 7">Belongs to the UDPGP type 2 family.</text>
</comment>
<accession>A0A3S2Z4T4</accession>
<name>A0A3S2Z4T4_9PROT</name>
<dbReference type="Proteomes" id="UP000287447">
    <property type="component" value="Unassembled WGS sequence"/>
</dbReference>
<evidence type="ECO:0000256" key="3">
    <source>
        <dbReference type="ARBA" id="ARBA00019048"/>
    </source>
</evidence>
<evidence type="ECO:0000256" key="2">
    <source>
        <dbReference type="ARBA" id="ARBA00012415"/>
    </source>
</evidence>
<organism evidence="9 10">
    <name type="scientific">Hwanghaeella grinnelliae</name>
    <dbReference type="NCBI Taxonomy" id="2500179"/>
    <lineage>
        <taxon>Bacteria</taxon>
        <taxon>Pseudomonadati</taxon>
        <taxon>Pseudomonadota</taxon>
        <taxon>Alphaproteobacteria</taxon>
        <taxon>Rhodospirillales</taxon>
        <taxon>Rhodospirillaceae</taxon>
        <taxon>Hwanghaeella</taxon>
    </lineage>
</organism>
<sequence>MSSSVKTAVFPVAGFGTRVLPATKAFPKEMLPVVDKPLIHYAVEQAVEAGIEKLVLVTGRNKQAMEDYFDIAYELDRTLEERGKEDIRKSVREFLLEPGRIMYVRQMEPLGLGHAVWCARHMAGDGPFLVMSPDDLIMSDVPSAKQLIDAHEETGGNVVAVMNVPREHTNRYGVLDTDNAEDKLPVVKGMVEKPDPADAPSTLSIIAHYLLMPEVFDELARHERGAGNEIQLTDAMARLIGKQPFHGLRFEGTRFDCGTKEGWLEANVAFGLKRADLGDKVADIVKRYANT</sequence>
<comment type="catalytic activity">
    <reaction evidence="6 7">
        <text>alpha-D-glucose 1-phosphate + UTP + H(+) = UDP-alpha-D-glucose + diphosphate</text>
        <dbReference type="Rhea" id="RHEA:19889"/>
        <dbReference type="ChEBI" id="CHEBI:15378"/>
        <dbReference type="ChEBI" id="CHEBI:33019"/>
        <dbReference type="ChEBI" id="CHEBI:46398"/>
        <dbReference type="ChEBI" id="CHEBI:58601"/>
        <dbReference type="ChEBI" id="CHEBI:58885"/>
        <dbReference type="EC" id="2.7.7.9"/>
    </reaction>
</comment>
<dbReference type="InterPro" id="IPR005771">
    <property type="entry name" value="GalU_uridylyltTrfase_bac/arc"/>
</dbReference>
<dbReference type="InterPro" id="IPR029044">
    <property type="entry name" value="Nucleotide-diphossugar_trans"/>
</dbReference>
<evidence type="ECO:0000259" key="8">
    <source>
        <dbReference type="Pfam" id="PF00483"/>
    </source>
</evidence>
<dbReference type="RefSeq" id="WP_127767861.1">
    <property type="nucleotide sequence ID" value="NZ_SADE01000004.1"/>
</dbReference>
<dbReference type="Pfam" id="PF00483">
    <property type="entry name" value="NTP_transferase"/>
    <property type="match status" value="1"/>
</dbReference>
<gene>
    <name evidence="9" type="primary">galU</name>
    <name evidence="9" type="ORF">EOI86_22110</name>
</gene>
<keyword evidence="10" id="KW-1185">Reference proteome</keyword>
<dbReference type="AlphaFoldDB" id="A0A3S2Z4T4"/>
<dbReference type="PANTHER" id="PTHR43197">
    <property type="entry name" value="UTP--GLUCOSE-1-PHOSPHATE URIDYLYLTRANSFERASE"/>
    <property type="match status" value="1"/>
</dbReference>
<dbReference type="Gene3D" id="3.90.550.10">
    <property type="entry name" value="Spore Coat Polysaccharide Biosynthesis Protein SpsA, Chain A"/>
    <property type="match status" value="1"/>
</dbReference>
<dbReference type="OrthoDB" id="9803306at2"/>
<proteinExistence type="inferred from homology"/>
<dbReference type="EC" id="2.7.7.9" evidence="2 7"/>
<comment type="caution">
    <text evidence="9">The sequence shown here is derived from an EMBL/GenBank/DDBJ whole genome shotgun (WGS) entry which is preliminary data.</text>
</comment>
<dbReference type="InterPro" id="IPR005835">
    <property type="entry name" value="NTP_transferase_dom"/>
</dbReference>
<dbReference type="NCBIfam" id="TIGR01099">
    <property type="entry name" value="galU"/>
    <property type="match status" value="1"/>
</dbReference>
<dbReference type="SUPFAM" id="SSF53448">
    <property type="entry name" value="Nucleotide-diphospho-sugar transferases"/>
    <property type="match status" value="1"/>
</dbReference>
<evidence type="ECO:0000256" key="5">
    <source>
        <dbReference type="ARBA" id="ARBA00022695"/>
    </source>
</evidence>
<protein>
    <recommendedName>
        <fullName evidence="3 7">UTP--glucose-1-phosphate uridylyltransferase</fullName>
        <ecNumber evidence="2 7">2.7.7.9</ecNumber>
    </recommendedName>
    <alternativeName>
        <fullName evidence="7">UDP-glucose pyrophosphorylase</fullName>
    </alternativeName>
</protein>
<evidence type="ECO:0000256" key="4">
    <source>
        <dbReference type="ARBA" id="ARBA00022679"/>
    </source>
</evidence>
<dbReference type="PANTHER" id="PTHR43197:SF1">
    <property type="entry name" value="UTP--GLUCOSE-1-PHOSPHATE URIDYLYLTRANSFERASE"/>
    <property type="match status" value="1"/>
</dbReference>
<keyword evidence="5 7" id="KW-0548">Nucleotidyltransferase</keyword>
<reference evidence="10" key="1">
    <citation type="submission" date="2019-01" db="EMBL/GenBank/DDBJ databases">
        <title>Gri0909 isolated from a small marine red alga.</title>
        <authorList>
            <person name="Kim J."/>
            <person name="Jeong S.E."/>
            <person name="Jeon C.O."/>
        </authorList>
    </citation>
    <scope>NUCLEOTIDE SEQUENCE [LARGE SCALE GENOMIC DNA]</scope>
    <source>
        <strain evidence="10">Gri0909</strain>
    </source>
</reference>
<keyword evidence="4 7" id="KW-0808">Transferase</keyword>
<dbReference type="EMBL" id="SADE01000004">
    <property type="protein sequence ID" value="RVU33831.1"/>
    <property type="molecule type" value="Genomic_DNA"/>
</dbReference>
<evidence type="ECO:0000313" key="9">
    <source>
        <dbReference type="EMBL" id="RVU33831.1"/>
    </source>
</evidence>
<evidence type="ECO:0000256" key="1">
    <source>
        <dbReference type="ARBA" id="ARBA00006890"/>
    </source>
</evidence>